<dbReference type="InterPro" id="IPR001584">
    <property type="entry name" value="Integrase_cat-core"/>
</dbReference>
<reference evidence="17" key="1">
    <citation type="submission" date="2014-09" db="EMBL/GenBank/DDBJ databases">
        <title>Genome sequence of the luminous mushroom Mycena chlorophos for searching fungal bioluminescence genes.</title>
        <authorList>
            <person name="Tanaka Y."/>
            <person name="Kasuga D."/>
            <person name="Oba Y."/>
            <person name="Hase S."/>
            <person name="Sato K."/>
            <person name="Oba Y."/>
            <person name="Sakakibara Y."/>
        </authorList>
    </citation>
    <scope>NUCLEOTIDE SEQUENCE</scope>
</reference>
<evidence type="ECO:0000256" key="5">
    <source>
        <dbReference type="ARBA" id="ARBA00022759"/>
    </source>
</evidence>
<organism evidence="17 18">
    <name type="scientific">Mycena chlorophos</name>
    <name type="common">Agaric fungus</name>
    <name type="synonym">Agaricus chlorophos</name>
    <dbReference type="NCBI Taxonomy" id="658473"/>
    <lineage>
        <taxon>Eukaryota</taxon>
        <taxon>Fungi</taxon>
        <taxon>Dikarya</taxon>
        <taxon>Basidiomycota</taxon>
        <taxon>Agaricomycotina</taxon>
        <taxon>Agaricomycetes</taxon>
        <taxon>Agaricomycetidae</taxon>
        <taxon>Agaricales</taxon>
        <taxon>Marasmiineae</taxon>
        <taxon>Mycenaceae</taxon>
        <taxon>Mycena</taxon>
    </lineage>
</organism>
<keyword evidence="18" id="KW-1185">Reference proteome</keyword>
<feature type="compositionally biased region" description="Pro residues" evidence="15">
    <location>
        <begin position="336"/>
        <end position="351"/>
    </location>
</feature>
<keyword evidence="11" id="KW-0808">Transferase</keyword>
<dbReference type="Pfam" id="PF25597">
    <property type="entry name" value="SH3_retrovirus"/>
    <property type="match status" value="1"/>
</dbReference>
<comment type="catalytic activity">
    <reaction evidence="13">
        <text>DNA(n) + a 2'-deoxyribonucleoside 5'-triphosphate = DNA(n+1) + diphosphate</text>
        <dbReference type="Rhea" id="RHEA:22508"/>
        <dbReference type="Rhea" id="RHEA-COMP:17339"/>
        <dbReference type="Rhea" id="RHEA-COMP:17340"/>
        <dbReference type="ChEBI" id="CHEBI:33019"/>
        <dbReference type="ChEBI" id="CHEBI:61560"/>
        <dbReference type="ChEBI" id="CHEBI:173112"/>
        <dbReference type="EC" id="2.7.7.49"/>
    </reaction>
</comment>
<keyword evidence="5" id="KW-0255">Endonuclease</keyword>
<sequence length="474" mass="52335">MGHLPVEAAKKLVKNQLVEGIELDETKPTSQDTCPSCLHGRMTRAPMSKAAERNAEGKVGDQVHSDVWGPATVQTPQHKRYYLTFTDDASRYTVAFLLNTKDQTFEAFKELDARWKKQGIELKILHSDNGGEFKSHVFDKYLAERGIARRLTVHDTPEHNGVAERLNRTLLEKVRAMLHGSGLPKNLWGEALKHAVWLKNRTSTKAIDGKTPFEAFTGKKPDLDSKLEGRARTGHWIGYDQESNGHCVYYPDNGTIRPELSVRFEKTARRGAGMYKLLNEGEMEKSASSKQQSTANAPSAPPAQPQVPPAPAQIPLPPSGTSSPLTRRRQRLPEASPHPPAPFHPQTPSPLAPRDISSKIDPRNILEGARTRGKASLADGKDTELGGSVNTEFAYLAGGTLTDTPTVEEAMERDDWPLFKQAMEAEMDAMSKTGTFGDRLVSRPADRNVVGAKWALRIKGEILVLWANTAVLMT</sequence>
<comment type="catalytic activity">
    <reaction evidence="14">
        <text>DNA(n) + a 2'-deoxyribonucleoside 5'-triphosphate = DNA(n+1) + diphosphate</text>
        <dbReference type="Rhea" id="RHEA:22508"/>
        <dbReference type="Rhea" id="RHEA-COMP:17339"/>
        <dbReference type="Rhea" id="RHEA-COMP:17340"/>
        <dbReference type="ChEBI" id="CHEBI:33019"/>
        <dbReference type="ChEBI" id="CHEBI:61560"/>
        <dbReference type="ChEBI" id="CHEBI:173112"/>
        <dbReference type="EC" id="2.7.7.7"/>
    </reaction>
</comment>
<name>A0ABQ0LT78_MYCCL</name>
<evidence type="ECO:0000256" key="3">
    <source>
        <dbReference type="ARBA" id="ARBA00022722"/>
    </source>
</evidence>
<evidence type="ECO:0000256" key="15">
    <source>
        <dbReference type="SAM" id="MobiDB-lite"/>
    </source>
</evidence>
<evidence type="ECO:0000259" key="16">
    <source>
        <dbReference type="PROSITE" id="PS50994"/>
    </source>
</evidence>
<evidence type="ECO:0000256" key="10">
    <source>
        <dbReference type="ARBA" id="ARBA00022918"/>
    </source>
</evidence>
<dbReference type="Pfam" id="PF00665">
    <property type="entry name" value="rve"/>
    <property type="match status" value="1"/>
</dbReference>
<feature type="compositionally biased region" description="Pro residues" evidence="15">
    <location>
        <begin position="299"/>
        <end position="318"/>
    </location>
</feature>
<dbReference type="SUPFAM" id="SSF53098">
    <property type="entry name" value="Ribonuclease H-like"/>
    <property type="match status" value="1"/>
</dbReference>
<keyword evidence="3" id="KW-0540">Nuclease</keyword>
<dbReference type="PANTHER" id="PTHR42648:SF11">
    <property type="entry name" value="TRANSPOSON TY4-P GAG-POL POLYPROTEIN"/>
    <property type="match status" value="1"/>
</dbReference>
<feature type="domain" description="Integrase catalytic" evidence="16">
    <location>
        <begin position="42"/>
        <end position="220"/>
    </location>
</feature>
<evidence type="ECO:0000256" key="9">
    <source>
        <dbReference type="ARBA" id="ARBA00022908"/>
    </source>
</evidence>
<evidence type="ECO:0000256" key="12">
    <source>
        <dbReference type="ARBA" id="ARBA00023172"/>
    </source>
</evidence>
<dbReference type="PROSITE" id="PS50994">
    <property type="entry name" value="INTEGRASE"/>
    <property type="match status" value="1"/>
</dbReference>
<keyword evidence="10" id="KW-0695">RNA-directed DNA polymerase</keyword>
<evidence type="ECO:0000256" key="7">
    <source>
        <dbReference type="ARBA" id="ARBA00022842"/>
    </source>
</evidence>
<keyword evidence="12" id="KW-0233">DNA recombination</keyword>
<evidence type="ECO:0000256" key="1">
    <source>
        <dbReference type="ARBA" id="ARBA00022578"/>
    </source>
</evidence>
<proteinExistence type="predicted"/>
<evidence type="ECO:0000256" key="6">
    <source>
        <dbReference type="ARBA" id="ARBA00022801"/>
    </source>
</evidence>
<keyword evidence="7" id="KW-0460">Magnesium</keyword>
<dbReference type="PANTHER" id="PTHR42648">
    <property type="entry name" value="TRANSPOSASE, PUTATIVE-RELATED"/>
    <property type="match status" value="1"/>
</dbReference>
<keyword evidence="6" id="KW-0378">Hydrolase</keyword>
<dbReference type="Proteomes" id="UP000815677">
    <property type="component" value="Unassembled WGS sequence"/>
</dbReference>
<keyword evidence="11" id="KW-0239">DNA-directed DNA polymerase</keyword>
<evidence type="ECO:0000256" key="13">
    <source>
        <dbReference type="ARBA" id="ARBA00048173"/>
    </source>
</evidence>
<accession>A0ABQ0LT78</accession>
<gene>
    <name evidence="17" type="ORF">MCHLO_11133</name>
</gene>
<dbReference type="InterPro" id="IPR039537">
    <property type="entry name" value="Retrotran_Ty1/copia-like"/>
</dbReference>
<feature type="region of interest" description="Disordered" evidence="15">
    <location>
        <begin position="281"/>
        <end position="359"/>
    </location>
</feature>
<dbReference type="EMBL" id="DF848599">
    <property type="protein sequence ID" value="GAT54265.1"/>
    <property type="molecule type" value="Genomic_DNA"/>
</dbReference>
<dbReference type="InterPro" id="IPR057670">
    <property type="entry name" value="SH3_retrovirus"/>
</dbReference>
<evidence type="ECO:0000256" key="8">
    <source>
        <dbReference type="ARBA" id="ARBA00022884"/>
    </source>
</evidence>
<keyword evidence="2" id="KW-0548">Nucleotidyltransferase</keyword>
<evidence type="ECO:0000256" key="11">
    <source>
        <dbReference type="ARBA" id="ARBA00022932"/>
    </source>
</evidence>
<keyword evidence="9" id="KW-0229">DNA integration</keyword>
<keyword evidence="4" id="KW-0479">Metal-binding</keyword>
<keyword evidence="1" id="KW-0815">Transposition</keyword>
<dbReference type="Gene3D" id="3.30.420.10">
    <property type="entry name" value="Ribonuclease H-like superfamily/Ribonuclease H"/>
    <property type="match status" value="1"/>
</dbReference>
<evidence type="ECO:0000313" key="18">
    <source>
        <dbReference type="Proteomes" id="UP000815677"/>
    </source>
</evidence>
<dbReference type="InterPro" id="IPR012337">
    <property type="entry name" value="RNaseH-like_sf"/>
</dbReference>
<dbReference type="InterPro" id="IPR036397">
    <property type="entry name" value="RNaseH_sf"/>
</dbReference>
<evidence type="ECO:0000256" key="2">
    <source>
        <dbReference type="ARBA" id="ARBA00022695"/>
    </source>
</evidence>
<evidence type="ECO:0000256" key="14">
    <source>
        <dbReference type="ARBA" id="ARBA00049244"/>
    </source>
</evidence>
<keyword evidence="8" id="KW-0694">RNA-binding</keyword>
<evidence type="ECO:0000313" key="17">
    <source>
        <dbReference type="EMBL" id="GAT54265.1"/>
    </source>
</evidence>
<protein>
    <submittedName>
        <fullName evidence="17">Polyprotein</fullName>
    </submittedName>
</protein>
<evidence type="ECO:0000256" key="4">
    <source>
        <dbReference type="ARBA" id="ARBA00022723"/>
    </source>
</evidence>